<organism evidence="1">
    <name type="scientific">Sesamum latifolium</name>
    <dbReference type="NCBI Taxonomy" id="2727402"/>
    <lineage>
        <taxon>Eukaryota</taxon>
        <taxon>Viridiplantae</taxon>
        <taxon>Streptophyta</taxon>
        <taxon>Embryophyta</taxon>
        <taxon>Tracheophyta</taxon>
        <taxon>Spermatophyta</taxon>
        <taxon>Magnoliopsida</taxon>
        <taxon>eudicotyledons</taxon>
        <taxon>Gunneridae</taxon>
        <taxon>Pentapetalae</taxon>
        <taxon>asterids</taxon>
        <taxon>lamiids</taxon>
        <taxon>Lamiales</taxon>
        <taxon>Pedaliaceae</taxon>
        <taxon>Sesamum</taxon>
    </lineage>
</organism>
<comment type="caution">
    <text evidence="1">The sequence shown here is derived from an EMBL/GenBank/DDBJ whole genome shotgun (WGS) entry which is preliminary data.</text>
</comment>
<evidence type="ECO:0000313" key="1">
    <source>
        <dbReference type="EMBL" id="KAL0421805.1"/>
    </source>
</evidence>
<dbReference type="AlphaFoldDB" id="A0AAW2UXX7"/>
<dbReference type="Gene3D" id="3.80.10.10">
    <property type="entry name" value="Ribonuclease Inhibitor"/>
    <property type="match status" value="1"/>
</dbReference>
<gene>
    <name evidence="1" type="ORF">Slati_3203400</name>
</gene>
<proteinExistence type="predicted"/>
<protein>
    <submittedName>
        <fullName evidence="1">Late blight resistance proteinR1A-10</fullName>
    </submittedName>
</protein>
<dbReference type="SUPFAM" id="SSF52047">
    <property type="entry name" value="RNI-like"/>
    <property type="match status" value="1"/>
</dbReference>
<dbReference type="PANTHER" id="PTHR15140:SF33">
    <property type="entry name" value="LATE BLIGHT RESISTANCE PROTEIN HOMOLOG R1A-3 ISOFORM X1"/>
    <property type="match status" value="1"/>
</dbReference>
<reference evidence="1" key="1">
    <citation type="submission" date="2020-06" db="EMBL/GenBank/DDBJ databases">
        <authorList>
            <person name="Li T."/>
            <person name="Hu X."/>
            <person name="Zhang T."/>
            <person name="Song X."/>
            <person name="Zhang H."/>
            <person name="Dai N."/>
            <person name="Sheng W."/>
            <person name="Hou X."/>
            <person name="Wei L."/>
        </authorList>
    </citation>
    <scope>NUCLEOTIDE SEQUENCE</scope>
    <source>
        <strain evidence="1">KEN1</strain>
        <tissue evidence="1">Leaf</tissue>
    </source>
</reference>
<dbReference type="InterPro" id="IPR032675">
    <property type="entry name" value="LRR_dom_sf"/>
</dbReference>
<accession>A0AAW2UXX7</accession>
<name>A0AAW2UXX7_9LAMI</name>
<dbReference type="EMBL" id="JACGWN010000011">
    <property type="protein sequence ID" value="KAL0421805.1"/>
    <property type="molecule type" value="Genomic_DNA"/>
</dbReference>
<dbReference type="PANTHER" id="PTHR15140">
    <property type="entry name" value="TUBULIN-SPECIFIC CHAPERONE E"/>
    <property type="match status" value="1"/>
</dbReference>
<sequence length="209" mass="24136">MTIIGSLPNLEVLKLLGNSFRGPEWRSIEGEFCQLKFLVLAYLDVVQWRADDTHFPRLQNLTIRSCYKLEEIPSCIGDISTLQLIELDDCAPSAMTSAKQIQEEQQFLGNYDLHLFEPRTEMAEDMTRFFNMAIHFCSWLWCKTSRAGSISRVELELFNVLRPSSNISISFFLILVVDIVRYTKKRTDAGAERERNERTEQICPIESSV</sequence>
<reference evidence="1" key="2">
    <citation type="journal article" date="2024" name="Plant">
        <title>Genomic evolution and insights into agronomic trait innovations of Sesamum species.</title>
        <authorList>
            <person name="Miao H."/>
            <person name="Wang L."/>
            <person name="Qu L."/>
            <person name="Liu H."/>
            <person name="Sun Y."/>
            <person name="Le M."/>
            <person name="Wang Q."/>
            <person name="Wei S."/>
            <person name="Zheng Y."/>
            <person name="Lin W."/>
            <person name="Duan Y."/>
            <person name="Cao H."/>
            <person name="Xiong S."/>
            <person name="Wang X."/>
            <person name="Wei L."/>
            <person name="Li C."/>
            <person name="Ma Q."/>
            <person name="Ju M."/>
            <person name="Zhao R."/>
            <person name="Li G."/>
            <person name="Mu C."/>
            <person name="Tian Q."/>
            <person name="Mei H."/>
            <person name="Zhang T."/>
            <person name="Gao T."/>
            <person name="Zhang H."/>
        </authorList>
    </citation>
    <scope>NUCLEOTIDE SEQUENCE</scope>
    <source>
        <strain evidence="1">KEN1</strain>
    </source>
</reference>